<proteinExistence type="predicted"/>
<reference evidence="1" key="1">
    <citation type="journal article" date="2021" name="Proc. Natl. Acad. Sci. U.S.A.">
        <title>A Catalog of Tens of Thousands of Viruses from Human Metagenomes Reveals Hidden Associations with Chronic Diseases.</title>
        <authorList>
            <person name="Tisza M.J."/>
            <person name="Buck C.B."/>
        </authorList>
    </citation>
    <scope>NUCLEOTIDE SEQUENCE</scope>
    <source>
        <strain evidence="1">Ct2QJ10</strain>
    </source>
</reference>
<evidence type="ECO:0000313" key="1">
    <source>
        <dbReference type="EMBL" id="DAE03091.1"/>
    </source>
</evidence>
<accession>A0A8S5P9H1</accession>
<dbReference type="EMBL" id="BK015358">
    <property type="protein sequence ID" value="DAE03091.1"/>
    <property type="molecule type" value="Genomic_DNA"/>
</dbReference>
<name>A0A8S5P9H1_9CAUD</name>
<organism evidence="1">
    <name type="scientific">Siphoviridae sp. ct2QJ10</name>
    <dbReference type="NCBI Taxonomy" id="2825315"/>
    <lineage>
        <taxon>Viruses</taxon>
        <taxon>Duplodnaviria</taxon>
        <taxon>Heunggongvirae</taxon>
        <taxon>Uroviricota</taxon>
        <taxon>Caudoviricetes</taxon>
    </lineage>
</organism>
<sequence length="44" mass="5118">MFRICLLQFTLYHTSSLTNSTHFMTFPVHLLTFPVCQVTLSDIL</sequence>
<protein>
    <submittedName>
        <fullName evidence="1">Uncharacterized protein</fullName>
    </submittedName>
</protein>